<feature type="signal peptide" evidence="1">
    <location>
        <begin position="1"/>
        <end position="21"/>
    </location>
</feature>
<accession>A0A226EAK3</accession>
<protein>
    <submittedName>
        <fullName evidence="2">Uncharacterized protein</fullName>
    </submittedName>
</protein>
<name>A0A226EAK3_FOLCA</name>
<keyword evidence="3" id="KW-1185">Reference proteome</keyword>
<dbReference type="AlphaFoldDB" id="A0A226EAK3"/>
<proteinExistence type="predicted"/>
<evidence type="ECO:0000313" key="3">
    <source>
        <dbReference type="Proteomes" id="UP000198287"/>
    </source>
</evidence>
<dbReference type="Proteomes" id="UP000198287">
    <property type="component" value="Unassembled WGS sequence"/>
</dbReference>
<keyword evidence="1" id="KW-0732">Signal</keyword>
<comment type="caution">
    <text evidence="2">The sequence shown here is derived from an EMBL/GenBank/DDBJ whole genome shotgun (WGS) entry which is preliminary data.</text>
</comment>
<feature type="chain" id="PRO_5012759356" evidence="1">
    <location>
        <begin position="22"/>
        <end position="222"/>
    </location>
</feature>
<reference evidence="2 3" key="1">
    <citation type="submission" date="2015-12" db="EMBL/GenBank/DDBJ databases">
        <title>The genome of Folsomia candida.</title>
        <authorList>
            <person name="Faddeeva A."/>
            <person name="Derks M.F."/>
            <person name="Anvar Y."/>
            <person name="Smit S."/>
            <person name="Van Straalen N."/>
            <person name="Roelofs D."/>
        </authorList>
    </citation>
    <scope>NUCLEOTIDE SEQUENCE [LARGE SCALE GENOMIC DNA]</scope>
    <source>
        <strain evidence="2 3">VU population</strain>
        <tissue evidence="2">Whole body</tissue>
    </source>
</reference>
<dbReference type="EMBL" id="LNIX01000005">
    <property type="protein sequence ID" value="OXA54117.1"/>
    <property type="molecule type" value="Genomic_DNA"/>
</dbReference>
<gene>
    <name evidence="2" type="ORF">Fcan01_11095</name>
</gene>
<organism evidence="2 3">
    <name type="scientific">Folsomia candida</name>
    <name type="common">Springtail</name>
    <dbReference type="NCBI Taxonomy" id="158441"/>
    <lineage>
        <taxon>Eukaryota</taxon>
        <taxon>Metazoa</taxon>
        <taxon>Ecdysozoa</taxon>
        <taxon>Arthropoda</taxon>
        <taxon>Hexapoda</taxon>
        <taxon>Collembola</taxon>
        <taxon>Entomobryomorpha</taxon>
        <taxon>Isotomoidea</taxon>
        <taxon>Isotomidae</taxon>
        <taxon>Proisotominae</taxon>
        <taxon>Folsomia</taxon>
    </lineage>
</organism>
<evidence type="ECO:0000256" key="1">
    <source>
        <dbReference type="SAM" id="SignalP"/>
    </source>
</evidence>
<evidence type="ECO:0000313" key="2">
    <source>
        <dbReference type="EMBL" id="OXA54117.1"/>
    </source>
</evidence>
<sequence>MISRLILLSIIILSTLDLIVGVEESNFSSIDWFHNKNICLNSVYHANITVITLRWTLIRFQWFYEAARKFSPDLNLRRTFDLEMDEGFNTTVQIDISVSEDHLVLQLVAAPNMTNYTLPQDEQYNSTLTITTRNGNMSKSALGKKKESSVGFTWSFLHEERLILGELMEIYSRVVVRDKNQMGKNLVQIVPANVLKNSYGQNLALVFVTERIRFNADEQIFV</sequence>